<proteinExistence type="predicted"/>
<protein>
    <recommendedName>
        <fullName evidence="7">CUB domain-containing protein</fullName>
    </recommendedName>
</protein>
<feature type="signal peptide" evidence="4">
    <location>
        <begin position="1"/>
        <end position="35"/>
    </location>
</feature>
<dbReference type="SMART" id="SM00192">
    <property type="entry name" value="LDLa"/>
    <property type="match status" value="1"/>
</dbReference>
<feature type="compositionally biased region" description="Polar residues" evidence="2">
    <location>
        <begin position="508"/>
        <end position="526"/>
    </location>
</feature>
<feature type="compositionally biased region" description="Polar residues" evidence="2">
    <location>
        <begin position="375"/>
        <end position="386"/>
    </location>
</feature>
<gene>
    <name evidence="5" type="ORF">GSLYS_00003536001</name>
</gene>
<dbReference type="Proteomes" id="UP001497497">
    <property type="component" value="Unassembled WGS sequence"/>
</dbReference>
<feature type="transmembrane region" description="Helical" evidence="3">
    <location>
        <begin position="260"/>
        <end position="282"/>
    </location>
</feature>
<dbReference type="AlphaFoldDB" id="A0AAV2H6N7"/>
<evidence type="ECO:0000313" key="5">
    <source>
        <dbReference type="EMBL" id="CAL1529381.1"/>
    </source>
</evidence>
<evidence type="ECO:0000256" key="1">
    <source>
        <dbReference type="ARBA" id="ARBA00023157"/>
    </source>
</evidence>
<name>A0AAV2H6N7_LYMST</name>
<dbReference type="InterPro" id="IPR036055">
    <property type="entry name" value="LDL_receptor-like_sf"/>
</dbReference>
<feature type="compositionally biased region" description="Basic and acidic residues" evidence="2">
    <location>
        <begin position="547"/>
        <end position="558"/>
    </location>
</feature>
<evidence type="ECO:0000256" key="3">
    <source>
        <dbReference type="SAM" id="Phobius"/>
    </source>
</evidence>
<feature type="region of interest" description="Disordered" evidence="2">
    <location>
        <begin position="411"/>
        <end position="574"/>
    </location>
</feature>
<feature type="chain" id="PRO_5043640359" description="CUB domain-containing protein" evidence="4">
    <location>
        <begin position="36"/>
        <end position="652"/>
    </location>
</feature>
<dbReference type="CDD" id="cd00112">
    <property type="entry name" value="LDLa"/>
    <property type="match status" value="1"/>
</dbReference>
<keyword evidence="3" id="KW-0472">Membrane</keyword>
<evidence type="ECO:0000256" key="4">
    <source>
        <dbReference type="SAM" id="SignalP"/>
    </source>
</evidence>
<evidence type="ECO:0000313" key="6">
    <source>
        <dbReference type="Proteomes" id="UP001497497"/>
    </source>
</evidence>
<evidence type="ECO:0008006" key="7">
    <source>
        <dbReference type="Google" id="ProtNLM"/>
    </source>
</evidence>
<feature type="region of interest" description="Disordered" evidence="2">
    <location>
        <begin position="592"/>
        <end position="615"/>
    </location>
</feature>
<evidence type="ECO:0000256" key="2">
    <source>
        <dbReference type="SAM" id="MobiDB-lite"/>
    </source>
</evidence>
<dbReference type="Gene3D" id="4.10.400.10">
    <property type="entry name" value="Low-density Lipoprotein Receptor"/>
    <property type="match status" value="1"/>
</dbReference>
<feature type="compositionally biased region" description="Low complexity" evidence="2">
    <location>
        <begin position="461"/>
        <end position="477"/>
    </location>
</feature>
<organism evidence="5 6">
    <name type="scientific">Lymnaea stagnalis</name>
    <name type="common">Great pond snail</name>
    <name type="synonym">Helix stagnalis</name>
    <dbReference type="NCBI Taxonomy" id="6523"/>
    <lineage>
        <taxon>Eukaryota</taxon>
        <taxon>Metazoa</taxon>
        <taxon>Spiralia</taxon>
        <taxon>Lophotrochozoa</taxon>
        <taxon>Mollusca</taxon>
        <taxon>Gastropoda</taxon>
        <taxon>Heterobranchia</taxon>
        <taxon>Euthyneura</taxon>
        <taxon>Panpulmonata</taxon>
        <taxon>Hygrophila</taxon>
        <taxon>Lymnaeoidea</taxon>
        <taxon>Lymnaeidae</taxon>
        <taxon>Lymnaea</taxon>
    </lineage>
</organism>
<keyword evidence="4" id="KW-0732">Signal</keyword>
<feature type="compositionally biased region" description="Basic residues" evidence="2">
    <location>
        <begin position="429"/>
        <end position="444"/>
    </location>
</feature>
<dbReference type="EMBL" id="CAXITT010000047">
    <property type="protein sequence ID" value="CAL1529381.1"/>
    <property type="molecule type" value="Genomic_DNA"/>
</dbReference>
<feature type="compositionally biased region" description="Polar residues" evidence="2">
    <location>
        <begin position="561"/>
        <end position="573"/>
    </location>
</feature>
<keyword evidence="6" id="KW-1185">Reference proteome</keyword>
<keyword evidence="3" id="KW-0812">Transmembrane</keyword>
<feature type="region of interest" description="Disordered" evidence="2">
    <location>
        <begin position="358"/>
        <end position="392"/>
    </location>
</feature>
<comment type="caution">
    <text evidence="5">The sequence shown here is derived from an EMBL/GenBank/DDBJ whole genome shotgun (WGS) entry which is preliminary data.</text>
</comment>
<keyword evidence="1" id="KW-1015">Disulfide bond</keyword>
<dbReference type="InterPro" id="IPR002172">
    <property type="entry name" value="LDrepeatLR_classA_rpt"/>
</dbReference>
<keyword evidence="3" id="KW-1133">Transmembrane helix</keyword>
<reference evidence="5 6" key="1">
    <citation type="submission" date="2024-04" db="EMBL/GenBank/DDBJ databases">
        <authorList>
            <consortium name="Genoscope - CEA"/>
            <person name="William W."/>
        </authorList>
    </citation>
    <scope>NUCLEOTIDE SEQUENCE [LARGE SCALE GENOMIC DNA]</scope>
</reference>
<accession>A0AAV2H6N7</accession>
<sequence length="652" mass="71633">MFHGKMFKDDLPEGSSHVVLLCWIILVVLVTAVEGDAEGDIKDRTSRKGRTAEGKTNFVYMTNYCTKTLQVNQSVLVALTPKENLAKDRNKDFVSCYLDLNVTRGMGLFIHFLQLGISSEHLHSDHVHLYSMNPTKKMITPKQGLFGRVDRSLALLDDSGSGVGDYKIPNNSIRIDYLGIPTMTSPGFRLLITAFYEPTSGGECRAEHMLCPFHQLCIPRRLACDGNFNCGKDDRLDEKGCDREDTVTDILANYSLARDILLVILLPLVVFLLVVVVSFTIAKKYIRLKILKPPPPSVIYTQAQGGRVTISDSNDVLPPTYEDVMHPISGPEPPPAYSTIIEFDRPVEHRSVFVDHARVTSERVQRHSSKAKPRLNSSRPGGSASSVDDFGEIGGQGEVFLTSEEYEAHRLHGVWPSDTDDDDDDIKEKRRRKGGKSKSSGKRRTHEDRHVIGKCKLRKGSSPVSSNSSQSVPCSHSADSFGPVTSHPFHSHRLPNASSEHQIKDTRLTSLRSDQTTRAAPSSSDSVICVAEISSESLKSRSSSGGEPDRKSETESRFASKRNSVTESLTSLHESAGLKADTKIDNNFMQTKPTASASVSAERCQGSTNGESRSNPELILLKNAVSASPRKGNLIVTVPEECTASNGCITHL</sequence>
<feature type="compositionally biased region" description="Low complexity" evidence="2">
    <location>
        <begin position="534"/>
        <end position="544"/>
    </location>
</feature>